<dbReference type="Pfam" id="PF09582">
    <property type="entry name" value="AnfO_nitrog"/>
    <property type="match status" value="1"/>
</dbReference>
<accession>A7I9V5</accession>
<evidence type="ECO:0008006" key="4">
    <source>
        <dbReference type="Google" id="ProtNLM"/>
    </source>
</evidence>
<keyword evidence="3" id="KW-1185">Reference proteome</keyword>
<feature type="region of interest" description="Disordered" evidence="1">
    <location>
        <begin position="114"/>
        <end position="133"/>
    </location>
</feature>
<organism evidence="2 3">
    <name type="scientific">Methanoregula boonei (strain DSM 21154 / JCM 14090 / 6A8)</name>
    <dbReference type="NCBI Taxonomy" id="456442"/>
    <lineage>
        <taxon>Archaea</taxon>
        <taxon>Methanobacteriati</taxon>
        <taxon>Methanobacteriota</taxon>
        <taxon>Stenosarchaea group</taxon>
        <taxon>Methanomicrobia</taxon>
        <taxon>Methanomicrobiales</taxon>
        <taxon>Methanoregulaceae</taxon>
        <taxon>Methanoregula</taxon>
    </lineage>
</organism>
<gene>
    <name evidence="2" type="ordered locus">Mboo_2002</name>
</gene>
<proteinExistence type="predicted"/>
<name>A7I9V5_METB6</name>
<evidence type="ECO:0000313" key="2">
    <source>
        <dbReference type="EMBL" id="ABS56516.1"/>
    </source>
</evidence>
<dbReference type="EMBL" id="CP000780">
    <property type="protein sequence ID" value="ABS56516.1"/>
    <property type="molecule type" value="Genomic_DNA"/>
</dbReference>
<dbReference type="InterPro" id="IPR014287">
    <property type="entry name" value="Nase_Fe-Fe_AnfO"/>
</dbReference>
<protein>
    <recommendedName>
        <fullName evidence="4">Fe-only nitrogenase accessory protein AnfO</fullName>
    </recommendedName>
</protein>
<dbReference type="STRING" id="456442.Mboo_2002"/>
<dbReference type="GeneID" id="5410426"/>
<dbReference type="AlphaFoldDB" id="A7I9V5"/>
<evidence type="ECO:0000256" key="1">
    <source>
        <dbReference type="SAM" id="MobiDB-lite"/>
    </source>
</evidence>
<sequence>MGISEIAVIIGENGRTVPLTGPGTIVIFQRSHGVWQSQRTFPFALEPGKGLQGLHRKVAELVTFLGDCRTFVAQSANGAVYSELARARCHVWEVAGQPEEFLDSVCLEAKDNDKQEACPQPRPDSGNAGIPVPLETAPGKFTVSITEIQRKRSGVSSKQVLQQFIRSSRFTELELFCEHLPPWIGVEADFLGLMIETRHHAPHEVRVVLKKSK</sequence>
<dbReference type="RefSeq" id="WP_012107571.1">
    <property type="nucleotide sequence ID" value="NC_009712.1"/>
</dbReference>
<evidence type="ECO:0000313" key="3">
    <source>
        <dbReference type="Proteomes" id="UP000002408"/>
    </source>
</evidence>
<dbReference type="OrthoDB" id="109223at2157"/>
<dbReference type="HOGENOM" id="CLU_097520_0_0_2"/>
<dbReference type="KEGG" id="mbn:Mboo_2002"/>
<dbReference type="Proteomes" id="UP000002408">
    <property type="component" value="Chromosome"/>
</dbReference>
<reference evidence="3" key="1">
    <citation type="journal article" date="2015" name="Microbiology">
        <title>Genome of Methanoregula boonei 6A8 reveals adaptations to oligotrophic peatland environments.</title>
        <authorList>
            <person name="Braeuer S."/>
            <person name="Cadillo-Quiroz H."/>
            <person name="Kyrpides N."/>
            <person name="Woyke T."/>
            <person name="Goodwin L."/>
            <person name="Detter C."/>
            <person name="Podell S."/>
            <person name="Yavitt J.B."/>
            <person name="Zinder S.H."/>
        </authorList>
    </citation>
    <scope>NUCLEOTIDE SEQUENCE [LARGE SCALE GENOMIC DNA]</scope>
    <source>
        <strain evidence="3">DSM 21154 / JCM 14090 / 6A8</strain>
    </source>
</reference>
<dbReference type="eggNOG" id="arCOG05249">
    <property type="taxonomic scope" value="Archaea"/>
</dbReference>